<keyword evidence="3 4" id="KW-0975">Bacterial flagellum</keyword>
<dbReference type="GO" id="GO:0009288">
    <property type="term" value="C:bacterial-type flagellum"/>
    <property type="evidence" value="ECO:0007669"/>
    <property type="project" value="UniProtKB-SubCell"/>
</dbReference>
<dbReference type="Pfam" id="PF00669">
    <property type="entry name" value="Flagellin_N"/>
    <property type="match status" value="1"/>
</dbReference>
<comment type="subcellular location">
    <subcellularLocation>
        <location evidence="4">Secreted</location>
    </subcellularLocation>
    <subcellularLocation>
        <location evidence="4">Bacterial flagellum</location>
    </subcellularLocation>
</comment>
<dbReference type="Gene3D" id="1.20.1330.10">
    <property type="entry name" value="f41 fragment of flagellin, N-terminal domain"/>
    <property type="match status" value="2"/>
</dbReference>
<evidence type="ECO:0000256" key="1">
    <source>
        <dbReference type="ARBA" id="ARBA00005709"/>
    </source>
</evidence>
<protein>
    <recommendedName>
        <fullName evidence="2 4">Flagellin</fullName>
    </recommendedName>
</protein>
<feature type="domain" description="Flagellin C-terminal" evidence="6">
    <location>
        <begin position="421"/>
        <end position="506"/>
    </location>
</feature>
<reference evidence="7 8" key="1">
    <citation type="journal article" date="2017" name="Genome Announc.">
        <title>Draft Genome Sequence of a Sporulating and Motile Strain of Lachnotalea glycerini Isolated from Water in Quebec City, Canada.</title>
        <authorList>
            <person name="Maheux A.F."/>
            <person name="Boudreau D.K."/>
            <person name="Berube E."/>
            <person name="Boissinot M."/>
            <person name="Raymond F."/>
            <person name="Brodeur S."/>
            <person name="Corbeil J."/>
            <person name="Isabel S."/>
            <person name="Omar R.F."/>
            <person name="Bergeron M.G."/>
        </authorList>
    </citation>
    <scope>NUCLEOTIDE SEQUENCE [LARGE SCALE GENOMIC DNA]</scope>
    <source>
        <strain evidence="7 8">CCRI-19302</strain>
    </source>
</reference>
<dbReference type="Pfam" id="PF00700">
    <property type="entry name" value="Flagellin_C"/>
    <property type="match status" value="1"/>
</dbReference>
<evidence type="ECO:0000256" key="2">
    <source>
        <dbReference type="ARBA" id="ARBA00020110"/>
    </source>
</evidence>
<dbReference type="OrthoDB" id="9796789at2"/>
<proteinExistence type="inferred from homology"/>
<dbReference type="AlphaFoldDB" id="A0A371JF09"/>
<dbReference type="PANTHER" id="PTHR42792">
    <property type="entry name" value="FLAGELLIN"/>
    <property type="match status" value="1"/>
</dbReference>
<comment type="function">
    <text evidence="4">Flagellin is the subunit protein which polymerizes to form the filaments of bacterial flagella.</text>
</comment>
<dbReference type="RefSeq" id="WP_094376410.1">
    <property type="nucleotide sequence ID" value="NZ_NOKA02000019.1"/>
</dbReference>
<dbReference type="PANTHER" id="PTHR42792:SF2">
    <property type="entry name" value="FLAGELLIN"/>
    <property type="match status" value="1"/>
</dbReference>
<evidence type="ECO:0000259" key="6">
    <source>
        <dbReference type="Pfam" id="PF00700"/>
    </source>
</evidence>
<dbReference type="GO" id="GO:0005198">
    <property type="term" value="F:structural molecule activity"/>
    <property type="evidence" value="ECO:0007669"/>
    <property type="project" value="UniProtKB-UniRule"/>
</dbReference>
<organism evidence="7 8">
    <name type="scientific">Lachnotalea glycerini</name>
    <dbReference type="NCBI Taxonomy" id="1763509"/>
    <lineage>
        <taxon>Bacteria</taxon>
        <taxon>Bacillati</taxon>
        <taxon>Bacillota</taxon>
        <taxon>Clostridia</taxon>
        <taxon>Lachnospirales</taxon>
        <taxon>Lachnospiraceae</taxon>
        <taxon>Lachnotalea</taxon>
    </lineage>
</organism>
<dbReference type="Gene3D" id="6.10.10.10">
    <property type="entry name" value="Flagellar export chaperone, C-terminal domain"/>
    <property type="match status" value="1"/>
</dbReference>
<name>A0A371JF09_9FIRM</name>
<dbReference type="InterPro" id="IPR001029">
    <property type="entry name" value="Flagellin_N"/>
</dbReference>
<accession>A0A371JF09</accession>
<dbReference type="InterPro" id="IPR042187">
    <property type="entry name" value="Flagellin_C_sub2"/>
</dbReference>
<comment type="caution">
    <text evidence="7">The sequence shown here is derived from an EMBL/GenBank/DDBJ whole genome shotgun (WGS) entry which is preliminary data.</text>
</comment>
<dbReference type="GO" id="GO:0005576">
    <property type="term" value="C:extracellular region"/>
    <property type="evidence" value="ECO:0007669"/>
    <property type="project" value="UniProtKB-SubCell"/>
</dbReference>
<dbReference type="InterPro" id="IPR046358">
    <property type="entry name" value="Flagellin_C"/>
</dbReference>
<sequence>MKLTYNISAIIANNQLKSTENQLTKSTERLSSGYKINNASDAPAGLAISQKLRDQIRGLDNASQNSLDGVSVLESADGALEEINTILQRMRELTIQAQNETYTQEDRENIQVEVDSLTKEIDRLVSDTEFNEQTLLNGNLSYRAFTDSPSVKVDAYSSSVIAQDYKLTVTKAPEKAIVMNTSSTTGKVNLTSPVTAAEAGTITINGVDIEIEEGDTADEVYTKLRDGAKIADVNLFSVADSSVAALNTYTSDTTDSAGYTVTSFANGSTSLLFVSEEYGSDTHVNISSDNTALLDALGLGALATSGSISQVGVDAEVTLDTTSGFTKTATYYADGDNVTVTDRNGFEMNISVDGDTLTRMTDDSTLSADVNIEATGMGAMILQVGASQGQTIDIVLPDVSVNALGIDNLNMIGAEGLTRSLDAIDGALSKIMTARSTVGTYENRLEGTSSSIDTTSFNLEEAYSRIMDTDMAEEMTNYTKLNVISQAGTSILAQANDKPQTVLQLLS</sequence>
<keyword evidence="7" id="KW-0966">Cell projection</keyword>
<evidence type="ECO:0000313" key="7">
    <source>
        <dbReference type="EMBL" id="RDY31257.1"/>
    </source>
</evidence>
<dbReference type="Proteomes" id="UP000216411">
    <property type="component" value="Unassembled WGS sequence"/>
</dbReference>
<dbReference type="EMBL" id="NOKA02000019">
    <property type="protein sequence ID" value="RDY31257.1"/>
    <property type="molecule type" value="Genomic_DNA"/>
</dbReference>
<gene>
    <name evidence="7" type="ORF">CG710_010755</name>
</gene>
<evidence type="ECO:0000313" key="8">
    <source>
        <dbReference type="Proteomes" id="UP000216411"/>
    </source>
</evidence>
<evidence type="ECO:0000259" key="5">
    <source>
        <dbReference type="Pfam" id="PF00669"/>
    </source>
</evidence>
<dbReference type="PRINTS" id="PR00207">
    <property type="entry name" value="FLAGELLIN"/>
</dbReference>
<keyword evidence="8" id="KW-1185">Reference proteome</keyword>
<evidence type="ECO:0000256" key="4">
    <source>
        <dbReference type="RuleBase" id="RU362073"/>
    </source>
</evidence>
<comment type="similarity">
    <text evidence="1 4">Belongs to the bacterial flagellin family.</text>
</comment>
<keyword evidence="4" id="KW-0964">Secreted</keyword>
<dbReference type="SUPFAM" id="SSF64518">
    <property type="entry name" value="Phase 1 flagellin"/>
    <property type="match status" value="2"/>
</dbReference>
<keyword evidence="7" id="KW-0969">Cilium</keyword>
<dbReference type="InterPro" id="IPR001492">
    <property type="entry name" value="Flagellin"/>
</dbReference>
<evidence type="ECO:0000256" key="3">
    <source>
        <dbReference type="ARBA" id="ARBA00023143"/>
    </source>
</evidence>
<feature type="domain" description="Flagellin N-terminal" evidence="5">
    <location>
        <begin position="5"/>
        <end position="139"/>
    </location>
</feature>
<keyword evidence="7" id="KW-0282">Flagellum</keyword>